<dbReference type="AlphaFoldDB" id="A0A2H3CGP4"/>
<evidence type="ECO:0000313" key="2">
    <source>
        <dbReference type="Proteomes" id="UP000217790"/>
    </source>
</evidence>
<organism evidence="1 2">
    <name type="scientific">Armillaria gallica</name>
    <name type="common">Bulbous honey fungus</name>
    <name type="synonym">Armillaria bulbosa</name>
    <dbReference type="NCBI Taxonomy" id="47427"/>
    <lineage>
        <taxon>Eukaryota</taxon>
        <taxon>Fungi</taxon>
        <taxon>Dikarya</taxon>
        <taxon>Basidiomycota</taxon>
        <taxon>Agaricomycotina</taxon>
        <taxon>Agaricomycetes</taxon>
        <taxon>Agaricomycetidae</taxon>
        <taxon>Agaricales</taxon>
        <taxon>Marasmiineae</taxon>
        <taxon>Physalacriaceae</taxon>
        <taxon>Armillaria</taxon>
    </lineage>
</organism>
<dbReference type="OMA" id="GAMIEMQ"/>
<dbReference type="InParanoid" id="A0A2H3CGP4"/>
<feature type="non-terminal residue" evidence="1">
    <location>
        <position position="1"/>
    </location>
</feature>
<protein>
    <submittedName>
        <fullName evidence="1">Uncharacterized protein</fullName>
    </submittedName>
</protein>
<gene>
    <name evidence="1" type="ORF">ARMGADRAFT_873076</name>
</gene>
<dbReference type="EMBL" id="KZ293720">
    <property type="protein sequence ID" value="PBK82205.1"/>
    <property type="molecule type" value="Genomic_DNA"/>
</dbReference>
<feature type="non-terminal residue" evidence="1">
    <location>
        <position position="86"/>
    </location>
</feature>
<accession>A0A2H3CGP4</accession>
<name>A0A2H3CGP4_ARMGA</name>
<proteinExistence type="predicted"/>
<dbReference type="Proteomes" id="UP000217790">
    <property type="component" value="Unassembled WGS sequence"/>
</dbReference>
<dbReference type="OrthoDB" id="3269232at2759"/>
<evidence type="ECO:0000313" key="1">
    <source>
        <dbReference type="EMBL" id="PBK82205.1"/>
    </source>
</evidence>
<keyword evidence="2" id="KW-1185">Reference proteome</keyword>
<reference evidence="2" key="1">
    <citation type="journal article" date="2017" name="Nat. Ecol. Evol.">
        <title>Genome expansion and lineage-specific genetic innovations in the forest pathogenic fungi Armillaria.</title>
        <authorList>
            <person name="Sipos G."/>
            <person name="Prasanna A.N."/>
            <person name="Walter M.C."/>
            <person name="O'Connor E."/>
            <person name="Balint B."/>
            <person name="Krizsan K."/>
            <person name="Kiss B."/>
            <person name="Hess J."/>
            <person name="Varga T."/>
            <person name="Slot J."/>
            <person name="Riley R."/>
            <person name="Boka B."/>
            <person name="Rigling D."/>
            <person name="Barry K."/>
            <person name="Lee J."/>
            <person name="Mihaltcheva S."/>
            <person name="LaButti K."/>
            <person name="Lipzen A."/>
            <person name="Waldron R."/>
            <person name="Moloney N.M."/>
            <person name="Sperisen C."/>
            <person name="Kredics L."/>
            <person name="Vagvoelgyi C."/>
            <person name="Patrignani A."/>
            <person name="Fitzpatrick D."/>
            <person name="Nagy I."/>
            <person name="Doyle S."/>
            <person name="Anderson J.B."/>
            <person name="Grigoriev I.V."/>
            <person name="Gueldener U."/>
            <person name="Muensterkoetter M."/>
            <person name="Nagy L.G."/>
        </authorList>
    </citation>
    <scope>NUCLEOTIDE SEQUENCE [LARGE SCALE GENOMIC DNA]</scope>
    <source>
        <strain evidence="2">Ar21-2</strain>
    </source>
</reference>
<sequence>TELEASLQRALRELDKHNTLRKGAMIEMQATAVLQNIYVSQSQLQLQSAEEKGTKKQGGIMRDGMPKMMTGDNFFNVVTAHEKAAE</sequence>